<dbReference type="InterPro" id="IPR022641">
    <property type="entry name" value="CheR_N"/>
</dbReference>
<gene>
    <name evidence="2" type="ORF">ACFSQ3_15310</name>
</gene>
<keyword evidence="2" id="KW-0489">Methyltransferase</keyword>
<dbReference type="InterPro" id="IPR029063">
    <property type="entry name" value="SAM-dependent_MTases_sf"/>
</dbReference>
<dbReference type="Pfam" id="PF03705">
    <property type="entry name" value="CheR_N"/>
    <property type="match status" value="1"/>
</dbReference>
<organism evidence="2 3">
    <name type="scientific">Sphingobacterium corticis</name>
    <dbReference type="NCBI Taxonomy" id="1812823"/>
    <lineage>
        <taxon>Bacteria</taxon>
        <taxon>Pseudomonadati</taxon>
        <taxon>Bacteroidota</taxon>
        <taxon>Sphingobacteriia</taxon>
        <taxon>Sphingobacteriales</taxon>
        <taxon>Sphingobacteriaceae</taxon>
        <taxon>Sphingobacterium</taxon>
    </lineage>
</organism>
<evidence type="ECO:0000313" key="3">
    <source>
        <dbReference type="Proteomes" id="UP001597393"/>
    </source>
</evidence>
<dbReference type="InterPro" id="IPR000780">
    <property type="entry name" value="CheR_MeTrfase"/>
</dbReference>
<comment type="caution">
    <text evidence="2">The sequence shown here is derived from an EMBL/GenBank/DDBJ whole genome shotgun (WGS) entry which is preliminary data.</text>
</comment>
<dbReference type="RefSeq" id="WP_380870461.1">
    <property type="nucleotide sequence ID" value="NZ_JBHUMA010000009.1"/>
</dbReference>
<dbReference type="GO" id="GO:0008168">
    <property type="term" value="F:methyltransferase activity"/>
    <property type="evidence" value="ECO:0007669"/>
    <property type="project" value="UniProtKB-KW"/>
</dbReference>
<dbReference type="SUPFAM" id="SSF53335">
    <property type="entry name" value="S-adenosyl-L-methionine-dependent methyltransferases"/>
    <property type="match status" value="1"/>
</dbReference>
<dbReference type="PRINTS" id="PR00996">
    <property type="entry name" value="CHERMTFRASE"/>
</dbReference>
<sequence>MVKLEEDLPQHITFEQLEDFVTLLMNISGFDLSGYTRSSLKRRVERVMGLNGMDYTCLKNALTNKSNFPTYLMHEITVNVTEMFRDPLFYQELEQSVVAYLRTFPRIKAWSAGCSSGEEVYSLAILLAENNLYERSFIYGTDINTSVIDIAKKGIYPLQKIKTYSENFQQYTSNISLSKYYTVKYGMAIVINELRKNLLFSTHNLATDNVFNEFQLISCRNVLIYFSLELQRRVIQLFYDSLCPFGFLCLGSKESLVNHEIKNKFRVVSRKYNIYQKIA</sequence>
<dbReference type="InterPro" id="IPR022642">
    <property type="entry name" value="CheR_C"/>
</dbReference>
<accession>A0ABW5NMH6</accession>
<feature type="domain" description="CheR-type methyltransferase" evidence="1">
    <location>
        <begin position="15"/>
        <end position="278"/>
    </location>
</feature>
<dbReference type="PROSITE" id="PS50123">
    <property type="entry name" value="CHER"/>
    <property type="match status" value="1"/>
</dbReference>
<name>A0ABW5NMH6_9SPHI</name>
<keyword evidence="3" id="KW-1185">Reference proteome</keyword>
<proteinExistence type="predicted"/>
<dbReference type="GO" id="GO:0032259">
    <property type="term" value="P:methylation"/>
    <property type="evidence" value="ECO:0007669"/>
    <property type="project" value="UniProtKB-KW"/>
</dbReference>
<dbReference type="Pfam" id="PF01739">
    <property type="entry name" value="CheR"/>
    <property type="match status" value="1"/>
</dbReference>
<protein>
    <submittedName>
        <fullName evidence="2">CheR family methyltransferase</fullName>
    </submittedName>
</protein>
<keyword evidence="2" id="KW-0808">Transferase</keyword>
<dbReference type="Proteomes" id="UP001597393">
    <property type="component" value="Unassembled WGS sequence"/>
</dbReference>
<dbReference type="PANTHER" id="PTHR24422:SF8">
    <property type="entry name" value="CHEMOTAXIS PROTEIN"/>
    <property type="match status" value="1"/>
</dbReference>
<reference evidence="3" key="1">
    <citation type="journal article" date="2019" name="Int. J. Syst. Evol. Microbiol.">
        <title>The Global Catalogue of Microorganisms (GCM) 10K type strain sequencing project: providing services to taxonomists for standard genome sequencing and annotation.</title>
        <authorList>
            <consortium name="The Broad Institute Genomics Platform"/>
            <consortium name="The Broad Institute Genome Sequencing Center for Infectious Disease"/>
            <person name="Wu L."/>
            <person name="Ma J."/>
        </authorList>
    </citation>
    <scope>NUCLEOTIDE SEQUENCE [LARGE SCALE GENOMIC DNA]</scope>
    <source>
        <strain evidence="3">KCTC 42248</strain>
    </source>
</reference>
<evidence type="ECO:0000313" key="2">
    <source>
        <dbReference type="EMBL" id="MFD2600321.1"/>
    </source>
</evidence>
<evidence type="ECO:0000259" key="1">
    <source>
        <dbReference type="PROSITE" id="PS50123"/>
    </source>
</evidence>
<dbReference type="SMART" id="SM00138">
    <property type="entry name" value="MeTrc"/>
    <property type="match status" value="1"/>
</dbReference>
<dbReference type="EMBL" id="JBHUMA010000009">
    <property type="protein sequence ID" value="MFD2600321.1"/>
    <property type="molecule type" value="Genomic_DNA"/>
</dbReference>
<dbReference type="InterPro" id="IPR050903">
    <property type="entry name" value="Bact_Chemotaxis_MeTrfase"/>
</dbReference>
<dbReference type="Gene3D" id="3.40.50.150">
    <property type="entry name" value="Vaccinia Virus protein VP39"/>
    <property type="match status" value="1"/>
</dbReference>
<dbReference type="SUPFAM" id="SSF47757">
    <property type="entry name" value="Chemotaxis receptor methyltransferase CheR, N-terminal domain"/>
    <property type="match status" value="1"/>
</dbReference>
<dbReference type="PANTHER" id="PTHR24422">
    <property type="entry name" value="CHEMOTAXIS PROTEIN METHYLTRANSFERASE"/>
    <property type="match status" value="1"/>
</dbReference>